<dbReference type="CDD" id="cd00121">
    <property type="entry name" value="MATH"/>
    <property type="match status" value="1"/>
</dbReference>
<dbReference type="RefSeq" id="XP_010507704.1">
    <property type="nucleotide sequence ID" value="XM_010509402.1"/>
</dbReference>
<dbReference type="InterPro" id="IPR050804">
    <property type="entry name" value="MCC"/>
</dbReference>
<gene>
    <name evidence="5" type="primary">LOC104784363</name>
</gene>
<evidence type="ECO:0000259" key="3">
    <source>
        <dbReference type="PROSITE" id="PS50144"/>
    </source>
</evidence>
<reference evidence="5" key="2">
    <citation type="submission" date="2025-08" db="UniProtKB">
        <authorList>
            <consortium name="RefSeq"/>
        </authorList>
    </citation>
    <scope>IDENTIFICATION</scope>
    <source>
        <tissue evidence="5">Leaf</tissue>
    </source>
</reference>
<dbReference type="PROSITE" id="PS50144">
    <property type="entry name" value="MATH"/>
    <property type="match status" value="1"/>
</dbReference>
<accession>A0ABM0YXZ7</accession>
<evidence type="ECO:0000256" key="2">
    <source>
        <dbReference type="SAM" id="Coils"/>
    </source>
</evidence>
<name>A0ABM0YXZ7_CAMSA</name>
<dbReference type="GeneID" id="104784363"/>
<feature type="coiled-coil region" evidence="2">
    <location>
        <begin position="217"/>
        <end position="292"/>
    </location>
</feature>
<dbReference type="PANTHER" id="PTHR46236:SF12">
    <property type="entry name" value="MATH DOMAIN-CONTAINING PROTEIN"/>
    <property type="match status" value="1"/>
</dbReference>
<evidence type="ECO:0000313" key="4">
    <source>
        <dbReference type="Proteomes" id="UP000694864"/>
    </source>
</evidence>
<evidence type="ECO:0000256" key="1">
    <source>
        <dbReference type="ARBA" id="ARBA00023054"/>
    </source>
</evidence>
<dbReference type="Proteomes" id="UP000694864">
    <property type="component" value="Chromosome 4"/>
</dbReference>
<dbReference type="PANTHER" id="PTHR46236">
    <property type="entry name" value="TRAF-LIKE SUPERFAMILY PROTEIN"/>
    <property type="match status" value="1"/>
</dbReference>
<keyword evidence="4" id="KW-1185">Reference proteome</keyword>
<organism evidence="4 5">
    <name type="scientific">Camelina sativa</name>
    <name type="common">False flax</name>
    <name type="synonym">Myagrum sativum</name>
    <dbReference type="NCBI Taxonomy" id="90675"/>
    <lineage>
        <taxon>Eukaryota</taxon>
        <taxon>Viridiplantae</taxon>
        <taxon>Streptophyta</taxon>
        <taxon>Embryophyta</taxon>
        <taxon>Tracheophyta</taxon>
        <taxon>Spermatophyta</taxon>
        <taxon>Magnoliopsida</taxon>
        <taxon>eudicotyledons</taxon>
        <taxon>Gunneridae</taxon>
        <taxon>Pentapetalae</taxon>
        <taxon>rosids</taxon>
        <taxon>malvids</taxon>
        <taxon>Brassicales</taxon>
        <taxon>Brassicaceae</taxon>
        <taxon>Camelineae</taxon>
        <taxon>Camelina</taxon>
    </lineage>
</organism>
<sequence length="311" mass="35813">MENYEKTSFRFEIDSFSEKKAAISSPIFLSGGCEWFVTVHPKGCPIEDYLSVYLHVANHESLRTGWKIRANYSFTVLNQSLRELKRTTEACDLFCAVVPGWGYPKVLHVNKLQEEGFFEKKNPSFSLSQFSGWGQDKLIIQVEIKVVEVVYEEELTGKEMLDFNGFPILYTQLASVSKIFVNHMDFAEYFRPKDKVVKTAYMNLLLSVIETLCKPPLSFSETELSNARDKLSELTEAGFKLDWLEAKLDEVSLERKNATANSYRVEELEARIKNLELTLSDLKFELNKEKKTKVTKILSFDDIVGSRNYQI</sequence>
<dbReference type="Pfam" id="PF22486">
    <property type="entry name" value="MATH_2"/>
    <property type="match status" value="1"/>
</dbReference>
<dbReference type="InterPro" id="IPR002083">
    <property type="entry name" value="MATH/TRAF_dom"/>
</dbReference>
<proteinExistence type="predicted"/>
<dbReference type="SMART" id="SM00061">
    <property type="entry name" value="MATH"/>
    <property type="match status" value="1"/>
</dbReference>
<keyword evidence="1 2" id="KW-0175">Coiled coil</keyword>
<protein>
    <submittedName>
        <fullName evidence="5">MATH domain and coiled-coil domain-containing protein At2g42470-like</fullName>
    </submittedName>
</protein>
<evidence type="ECO:0000313" key="5">
    <source>
        <dbReference type="RefSeq" id="XP_010507704.1"/>
    </source>
</evidence>
<dbReference type="Gene3D" id="2.60.210.10">
    <property type="entry name" value="Apoptosis, Tumor Necrosis Factor Receptor Associated Protein 2, Chain A"/>
    <property type="match status" value="1"/>
</dbReference>
<dbReference type="SUPFAM" id="SSF49599">
    <property type="entry name" value="TRAF domain-like"/>
    <property type="match status" value="1"/>
</dbReference>
<reference evidence="4" key="1">
    <citation type="journal article" date="2014" name="Nat. Commun.">
        <title>The emerging biofuel crop Camelina sativa retains a highly undifferentiated hexaploid genome structure.</title>
        <authorList>
            <person name="Kagale S."/>
            <person name="Koh C."/>
            <person name="Nixon J."/>
            <person name="Bollina V."/>
            <person name="Clarke W.E."/>
            <person name="Tuteja R."/>
            <person name="Spillane C."/>
            <person name="Robinson S.J."/>
            <person name="Links M.G."/>
            <person name="Clarke C."/>
            <person name="Higgins E.E."/>
            <person name="Huebert T."/>
            <person name="Sharpe A.G."/>
            <person name="Parkin I.A."/>
        </authorList>
    </citation>
    <scope>NUCLEOTIDE SEQUENCE [LARGE SCALE GENOMIC DNA]</scope>
    <source>
        <strain evidence="4">cv. DH55</strain>
    </source>
</reference>
<dbReference type="PROSITE" id="PS51257">
    <property type="entry name" value="PROKAR_LIPOPROTEIN"/>
    <property type="match status" value="1"/>
</dbReference>
<dbReference type="InterPro" id="IPR008974">
    <property type="entry name" value="TRAF-like"/>
</dbReference>
<feature type="domain" description="MATH" evidence="3">
    <location>
        <begin position="6"/>
        <end position="144"/>
    </location>
</feature>